<feature type="region of interest" description="Disordered" evidence="1">
    <location>
        <begin position="848"/>
        <end position="885"/>
    </location>
</feature>
<feature type="compositionally biased region" description="Polar residues" evidence="1">
    <location>
        <begin position="867"/>
        <end position="885"/>
    </location>
</feature>
<dbReference type="Proteomes" id="UP000054477">
    <property type="component" value="Unassembled WGS sequence"/>
</dbReference>
<dbReference type="AlphaFoldDB" id="A0A0C9X4T0"/>
<proteinExistence type="predicted"/>
<reference evidence="5" key="2">
    <citation type="submission" date="2015-01" db="EMBL/GenBank/DDBJ databases">
        <title>Evolutionary Origins and Diversification of the Mycorrhizal Mutualists.</title>
        <authorList>
            <consortium name="DOE Joint Genome Institute"/>
            <consortium name="Mycorrhizal Genomics Consortium"/>
            <person name="Kohler A."/>
            <person name="Kuo A."/>
            <person name="Nagy L.G."/>
            <person name="Floudas D."/>
            <person name="Copeland A."/>
            <person name="Barry K.W."/>
            <person name="Cichocki N."/>
            <person name="Veneault-Fourrey C."/>
            <person name="LaButti K."/>
            <person name="Lindquist E.A."/>
            <person name="Lipzen A."/>
            <person name="Lundell T."/>
            <person name="Morin E."/>
            <person name="Murat C."/>
            <person name="Riley R."/>
            <person name="Ohm R."/>
            <person name="Sun H."/>
            <person name="Tunlid A."/>
            <person name="Henrissat B."/>
            <person name="Grigoriev I.V."/>
            <person name="Hibbett D.S."/>
            <person name="Martin F."/>
        </authorList>
    </citation>
    <scope>NUCLEOTIDE SEQUENCE [LARGE SCALE GENOMIC DNA]</scope>
    <source>
        <strain evidence="5">LaAM-08-1</strain>
    </source>
</reference>
<dbReference type="SUPFAM" id="SSF48371">
    <property type="entry name" value="ARM repeat"/>
    <property type="match status" value="1"/>
</dbReference>
<sequence>MAEHESRQDEFQRFKTICVPLMGSSRLTASSRPLISSLLTKLIQLLRELEPPLLSLSLISYVFLPLSTILQRNASSEIPNQILEKILTAFRILCEAWWWECDVKVWEQIFMLCGAVIGGVESKSIGEPRDNETKEAAGQCLLALLRPRTEDEAVSRSLPKWEAHSRLVEFQEHTKASHFVPILGQTLESLLREAESQNLSLQRVSLDLLFLFVDIYAPDYLIPSILPGVASSMTKVSLGRSSSKGWAKGELVAAALKVMQVVIVKAVGDDICAKEGALIRFEDLEDLATFNREEDSSTPVDIPKTFATIRTATWLRGTSSQLHMALNTLTPLVTHPTPTALHALSRFSSAVLSSTSLTMPQSQPLLLSFLLSLSNSDFASISSEALHRLRELLSSAKALQQTLLHNMWENLSSLPRLLSIQADGKVKHVAGLISAVCRLATLEDSHSRPSLPAIASGIGKLLGPSGGIEKWGWSLLSVLEFDDSPVAFTGGRLTFEGDSDTPEWISFPEMEFKNISAHGTRFAVESMFHSLGHAGGDSCLFSVEWFTSIGRTGTSRSCVAALWCACRLLEGVANVTLSSTGLLDIRQSKRLAKESRALARAICELWDNPDLDDLLDGDFVKENEDTPQFHVRHQNGLVPLHETLKIIPSSTSTKPTKMYQPTLHRSLCLQFISVVAGVLQARFHSLFIHALYPVLRSLVSPASFLSSTALATLHFITLATSFASPANLLISNFDYALDAVSRRLTRQWLDLEATKVFAILVRLVGSDVVDRADDVVEECFDRLDEFHGYEAIVDGFIAVLTEVINVIGMDLNSTPSSGSGPSEPSPPPASLEGLGFFSWLPTRKDQLSEEANQTDFGPAPREAWGDSGSTNNEEPTPGASQECENSTPIQALTKQIISRSIYFLTHDSPVIRARILNLLGLAVPVLPESALLPSIHSAWPFIVNRLSDTETFVLSSAACLVEALATHVGGYMYRKIWDDVWPRFKSILAQLDDAIATTAVARQVNKSINAESAYTHSHRLHRSVINTMAAVVKGVHSREACLWEVILAFRRFLGVHAHEELQRSARGFYMIAGAVNPDMVWLALSSASEGSYPTMGFMARSCDINKNAGIIINSLS</sequence>
<organism evidence="4 5">
    <name type="scientific">Laccaria amethystina LaAM-08-1</name>
    <dbReference type="NCBI Taxonomy" id="1095629"/>
    <lineage>
        <taxon>Eukaryota</taxon>
        <taxon>Fungi</taxon>
        <taxon>Dikarya</taxon>
        <taxon>Basidiomycota</taxon>
        <taxon>Agaricomycotina</taxon>
        <taxon>Agaricomycetes</taxon>
        <taxon>Agaricomycetidae</taxon>
        <taxon>Agaricales</taxon>
        <taxon>Agaricineae</taxon>
        <taxon>Hydnangiaceae</taxon>
        <taxon>Laccaria</taxon>
    </lineage>
</organism>
<dbReference type="PANTHER" id="PTHR18460">
    <property type="entry name" value="TEL2 INTERACTING PROTEIN 1 TTI1 FAMILY MEMBER"/>
    <property type="match status" value="1"/>
</dbReference>
<feature type="domain" description="TTI1 C-terminal TPR" evidence="3">
    <location>
        <begin position="799"/>
        <end position="1081"/>
    </location>
</feature>
<name>A0A0C9X4T0_9AGAR</name>
<dbReference type="InterPro" id="IPR011989">
    <property type="entry name" value="ARM-like"/>
</dbReference>
<dbReference type="Pfam" id="PF21547">
    <property type="entry name" value="TTI1"/>
    <property type="match status" value="1"/>
</dbReference>
<evidence type="ECO:0000256" key="1">
    <source>
        <dbReference type="SAM" id="MobiDB-lite"/>
    </source>
</evidence>
<dbReference type="OrthoDB" id="49511at2759"/>
<evidence type="ECO:0000313" key="4">
    <source>
        <dbReference type="EMBL" id="KIK07200.1"/>
    </source>
</evidence>
<accession>A0A0C9X4T0</accession>
<dbReference type="InterPro" id="IPR052587">
    <property type="entry name" value="TELO2-interacting_protein_1"/>
</dbReference>
<protein>
    <recommendedName>
        <fullName evidence="6">TEL2-interacting protein 1</fullName>
    </recommendedName>
</protein>
<dbReference type="STRING" id="1095629.A0A0C9X4T0"/>
<dbReference type="PANTHER" id="PTHR18460:SF3">
    <property type="entry name" value="TELO2-INTERACTING PROTEIN 1 HOMOLOG"/>
    <property type="match status" value="1"/>
</dbReference>
<dbReference type="InterPro" id="IPR057567">
    <property type="entry name" value="TPR_TTI1_C"/>
</dbReference>
<feature type="domain" description="TTI1 N-terminal TPR" evidence="2">
    <location>
        <begin position="11"/>
        <end position="377"/>
    </location>
</feature>
<dbReference type="EMBL" id="KN838548">
    <property type="protein sequence ID" value="KIK07200.1"/>
    <property type="molecule type" value="Genomic_DNA"/>
</dbReference>
<gene>
    <name evidence="4" type="ORF">K443DRAFT_673466</name>
</gene>
<evidence type="ECO:0008006" key="6">
    <source>
        <dbReference type="Google" id="ProtNLM"/>
    </source>
</evidence>
<dbReference type="Gene3D" id="1.25.10.10">
    <property type="entry name" value="Leucine-rich Repeat Variant"/>
    <property type="match status" value="1"/>
</dbReference>
<dbReference type="Pfam" id="PF24181">
    <property type="entry name" value="TPR_TTI1_C"/>
    <property type="match status" value="1"/>
</dbReference>
<dbReference type="GO" id="GO:0005737">
    <property type="term" value="C:cytoplasm"/>
    <property type="evidence" value="ECO:0007669"/>
    <property type="project" value="TreeGrafter"/>
</dbReference>
<evidence type="ECO:0000259" key="2">
    <source>
        <dbReference type="Pfam" id="PF24173"/>
    </source>
</evidence>
<keyword evidence="5" id="KW-1185">Reference proteome</keyword>
<dbReference type="InterPro" id="IPR016024">
    <property type="entry name" value="ARM-type_fold"/>
</dbReference>
<dbReference type="Pfam" id="PF24173">
    <property type="entry name" value="TPR_TTI1_N"/>
    <property type="match status" value="1"/>
</dbReference>
<dbReference type="HOGENOM" id="CLU_004955_0_0_1"/>
<reference evidence="4 5" key="1">
    <citation type="submission" date="2014-04" db="EMBL/GenBank/DDBJ databases">
        <authorList>
            <consortium name="DOE Joint Genome Institute"/>
            <person name="Kuo A."/>
            <person name="Kohler A."/>
            <person name="Nagy L.G."/>
            <person name="Floudas D."/>
            <person name="Copeland A."/>
            <person name="Barry K.W."/>
            <person name="Cichocki N."/>
            <person name="Veneault-Fourrey C."/>
            <person name="LaButti K."/>
            <person name="Lindquist E.A."/>
            <person name="Lipzen A."/>
            <person name="Lundell T."/>
            <person name="Morin E."/>
            <person name="Murat C."/>
            <person name="Sun H."/>
            <person name="Tunlid A."/>
            <person name="Henrissat B."/>
            <person name="Grigoriev I.V."/>
            <person name="Hibbett D.S."/>
            <person name="Martin F."/>
            <person name="Nordberg H.P."/>
            <person name="Cantor M.N."/>
            <person name="Hua S.X."/>
        </authorList>
    </citation>
    <scope>NUCLEOTIDE SEQUENCE [LARGE SCALE GENOMIC DNA]</scope>
    <source>
        <strain evidence="4 5">LaAM-08-1</strain>
    </source>
</reference>
<dbReference type="InterPro" id="IPR057566">
    <property type="entry name" value="TPR_TTI1_N"/>
</dbReference>
<evidence type="ECO:0000313" key="5">
    <source>
        <dbReference type="Proteomes" id="UP000054477"/>
    </source>
</evidence>
<dbReference type="InterPro" id="IPR049362">
    <property type="entry name" value="TTI1_rpt"/>
</dbReference>
<evidence type="ECO:0000259" key="3">
    <source>
        <dbReference type="Pfam" id="PF24181"/>
    </source>
</evidence>